<dbReference type="Pfam" id="PF01479">
    <property type="entry name" value="S4"/>
    <property type="match status" value="1"/>
</dbReference>
<organism evidence="3 4">
    <name type="scientific">Pontixanthobacter rizhaonensis</name>
    <dbReference type="NCBI Taxonomy" id="2730337"/>
    <lineage>
        <taxon>Bacteria</taxon>
        <taxon>Pseudomonadati</taxon>
        <taxon>Pseudomonadota</taxon>
        <taxon>Alphaproteobacteria</taxon>
        <taxon>Sphingomonadales</taxon>
        <taxon>Erythrobacteraceae</taxon>
        <taxon>Pontixanthobacter</taxon>
    </lineage>
</organism>
<dbReference type="EMBL" id="JABCRE010000003">
    <property type="protein sequence ID" value="NMW32635.1"/>
    <property type="molecule type" value="Genomic_DNA"/>
</dbReference>
<dbReference type="SUPFAM" id="SSF55174">
    <property type="entry name" value="Alpha-L RNA-binding motif"/>
    <property type="match status" value="1"/>
</dbReference>
<dbReference type="RefSeq" id="WP_170013385.1">
    <property type="nucleotide sequence ID" value="NZ_JABCRE010000003.1"/>
</dbReference>
<dbReference type="AlphaFoldDB" id="A0A848QRB5"/>
<dbReference type="PROSITE" id="PS50889">
    <property type="entry name" value="S4"/>
    <property type="match status" value="1"/>
</dbReference>
<accession>A0A848QRB5</accession>
<comment type="caution">
    <text evidence="3">The sequence shown here is derived from an EMBL/GenBank/DDBJ whole genome shotgun (WGS) entry which is preliminary data.</text>
</comment>
<evidence type="ECO:0000313" key="4">
    <source>
        <dbReference type="Proteomes" id="UP000561181"/>
    </source>
</evidence>
<dbReference type="Gene3D" id="3.10.290.10">
    <property type="entry name" value="RNA-binding S4 domain"/>
    <property type="match status" value="1"/>
</dbReference>
<evidence type="ECO:0000313" key="3">
    <source>
        <dbReference type="EMBL" id="NMW32635.1"/>
    </source>
</evidence>
<keyword evidence="4" id="KW-1185">Reference proteome</keyword>
<dbReference type="InterPro" id="IPR002942">
    <property type="entry name" value="S4_RNA-bd"/>
</dbReference>
<dbReference type="Proteomes" id="UP000561181">
    <property type="component" value="Unassembled WGS sequence"/>
</dbReference>
<name>A0A848QRB5_9SPHN</name>
<protein>
    <submittedName>
        <fullName evidence="3">RNA-binding S4 domain-containing protein</fullName>
    </submittedName>
</protein>
<evidence type="ECO:0000256" key="1">
    <source>
        <dbReference type="PROSITE-ProRule" id="PRU00182"/>
    </source>
</evidence>
<dbReference type="InterPro" id="IPR036986">
    <property type="entry name" value="S4_RNA-bd_sf"/>
</dbReference>
<reference evidence="3 4" key="1">
    <citation type="submission" date="2020-04" db="EMBL/GenBank/DDBJ databases">
        <authorList>
            <person name="Liu A."/>
        </authorList>
    </citation>
    <scope>NUCLEOTIDE SEQUENCE [LARGE SCALE GENOMIC DNA]</scope>
    <source>
        <strain evidence="3 4">RZ02</strain>
    </source>
</reference>
<dbReference type="CDD" id="cd00165">
    <property type="entry name" value="S4"/>
    <property type="match status" value="1"/>
</dbReference>
<feature type="domain" description="RNA-binding S4" evidence="2">
    <location>
        <begin position="1"/>
        <end position="63"/>
    </location>
</feature>
<dbReference type="GO" id="GO:0003723">
    <property type="term" value="F:RNA binding"/>
    <property type="evidence" value="ECO:0007669"/>
    <property type="project" value="UniProtKB-KW"/>
</dbReference>
<sequence length="97" mass="10981">MRIDRLLCYLRFVRTRSQAQVLIESGHLRCTNIRVTRTSHTVAIGDVLTFPIGKTVRIVRILTLPDRRRSAAEARLCYDDLDPGAENAIANSNTRSN</sequence>
<keyword evidence="1" id="KW-0694">RNA-binding</keyword>
<proteinExistence type="predicted"/>
<dbReference type="SMART" id="SM00363">
    <property type="entry name" value="S4"/>
    <property type="match status" value="1"/>
</dbReference>
<gene>
    <name evidence="3" type="ORF">HKD42_11230</name>
</gene>
<evidence type="ECO:0000259" key="2">
    <source>
        <dbReference type="SMART" id="SM00363"/>
    </source>
</evidence>